<organism evidence="1 2">
    <name type="scientific">Pseudosulfitobacter koreensis</name>
    <dbReference type="NCBI Taxonomy" id="2968472"/>
    <lineage>
        <taxon>Bacteria</taxon>
        <taxon>Pseudomonadati</taxon>
        <taxon>Pseudomonadota</taxon>
        <taxon>Alphaproteobacteria</taxon>
        <taxon>Rhodobacterales</taxon>
        <taxon>Roseobacteraceae</taxon>
        <taxon>Pseudosulfitobacter</taxon>
    </lineage>
</organism>
<comment type="caution">
    <text evidence="1">The sequence shown here is derived from an EMBL/GenBank/DDBJ whole genome shotgun (WGS) entry which is preliminary data.</text>
</comment>
<dbReference type="Proteomes" id="UP001165396">
    <property type="component" value="Unassembled WGS sequence"/>
</dbReference>
<protein>
    <submittedName>
        <fullName evidence="1">Uncharacterized protein</fullName>
    </submittedName>
</protein>
<evidence type="ECO:0000313" key="1">
    <source>
        <dbReference type="EMBL" id="MCR8826965.1"/>
    </source>
</evidence>
<evidence type="ECO:0000313" key="2">
    <source>
        <dbReference type="Proteomes" id="UP001165396"/>
    </source>
</evidence>
<name>A0ABT1Z1F2_9RHOB</name>
<gene>
    <name evidence="1" type="ORF">NTA49_10490</name>
</gene>
<sequence>MAPEPLVDRTQSYLGAGADPEKAPLAKLEAEVTRLQGLINIDTETASKSMALVKRIAEENAQIESLRTSLNDCECAAERMRGLSGVAKTLKGGTL</sequence>
<proteinExistence type="predicted"/>
<dbReference type="RefSeq" id="WP_258294707.1">
    <property type="nucleotide sequence ID" value="NZ_JANKJG010000007.1"/>
</dbReference>
<reference evidence="1" key="1">
    <citation type="submission" date="2022-07" db="EMBL/GenBank/DDBJ databases">
        <title>Pseudosulfitobacter sp. strain AP-MA-4, whole genome sequence.</title>
        <authorList>
            <person name="Jiang Y."/>
        </authorList>
    </citation>
    <scope>NUCLEOTIDE SEQUENCE</scope>
    <source>
        <strain evidence="1">AP-MA-4</strain>
    </source>
</reference>
<keyword evidence="2" id="KW-1185">Reference proteome</keyword>
<dbReference type="EMBL" id="JANKJG010000007">
    <property type="protein sequence ID" value="MCR8826965.1"/>
    <property type="molecule type" value="Genomic_DNA"/>
</dbReference>
<accession>A0ABT1Z1F2</accession>